<dbReference type="AlphaFoldDB" id="A0AAD8GP21"/>
<dbReference type="EMBL" id="JAUIZM010000020">
    <property type="protein sequence ID" value="KAK1352041.1"/>
    <property type="molecule type" value="Genomic_DNA"/>
</dbReference>
<evidence type="ECO:0000313" key="3">
    <source>
        <dbReference type="Proteomes" id="UP001237642"/>
    </source>
</evidence>
<comment type="caution">
    <text evidence="2">The sequence shown here is derived from an EMBL/GenBank/DDBJ whole genome shotgun (WGS) entry which is preliminary data.</text>
</comment>
<dbReference type="PANTHER" id="PTHR47261:SF2">
    <property type="entry name" value="CALCIUM-DEPENDENT LIPID-BINDING (CALB DOMAIN) FAMILY PROTEIN"/>
    <property type="match status" value="1"/>
</dbReference>
<accession>A0AAD8GP21</accession>
<feature type="region of interest" description="Disordered" evidence="1">
    <location>
        <begin position="80"/>
        <end position="106"/>
    </location>
</feature>
<reference evidence="2" key="2">
    <citation type="submission" date="2023-05" db="EMBL/GenBank/DDBJ databases">
        <authorList>
            <person name="Schelkunov M.I."/>
        </authorList>
    </citation>
    <scope>NUCLEOTIDE SEQUENCE</scope>
    <source>
        <strain evidence="2">Hsosn_3</strain>
        <tissue evidence="2">Leaf</tissue>
    </source>
</reference>
<evidence type="ECO:0000313" key="2">
    <source>
        <dbReference type="EMBL" id="KAK1352041.1"/>
    </source>
</evidence>
<proteinExistence type="predicted"/>
<reference evidence="2" key="1">
    <citation type="submission" date="2023-02" db="EMBL/GenBank/DDBJ databases">
        <title>Genome of toxic invasive species Heracleum sosnowskyi carries increased number of genes despite the absence of recent whole-genome duplications.</title>
        <authorList>
            <person name="Schelkunov M."/>
            <person name="Shtratnikova V."/>
            <person name="Makarenko M."/>
            <person name="Klepikova A."/>
            <person name="Omelchenko D."/>
            <person name="Novikova G."/>
            <person name="Obukhova E."/>
            <person name="Bogdanov V."/>
            <person name="Penin A."/>
            <person name="Logacheva M."/>
        </authorList>
    </citation>
    <scope>NUCLEOTIDE SEQUENCE</scope>
    <source>
        <strain evidence="2">Hsosn_3</strain>
        <tissue evidence="2">Leaf</tissue>
    </source>
</reference>
<evidence type="ECO:0000256" key="1">
    <source>
        <dbReference type="SAM" id="MobiDB-lite"/>
    </source>
</evidence>
<sequence>MIRREKETVLSNLWKVYKPGLESWLVRLLRPVIDDFKKPENSERVEINQFALGDMPLSIWNAEPHAVSMICHNNDSSTSAAENYELRKQSSPQKLQKYGPEEPVTRKPVEASTKLLYSVLKIA</sequence>
<keyword evidence="3" id="KW-1185">Reference proteome</keyword>
<protein>
    <submittedName>
        <fullName evidence="2">Uncharacterized protein</fullName>
    </submittedName>
</protein>
<dbReference type="Proteomes" id="UP001237642">
    <property type="component" value="Unassembled WGS sequence"/>
</dbReference>
<name>A0AAD8GP21_9APIA</name>
<dbReference type="PANTHER" id="PTHR47261">
    <property type="entry name" value="CALCIUM-DEPENDENT LIPID-BINDING (CALB DOMAIN) FAMILY PROTEIN"/>
    <property type="match status" value="1"/>
</dbReference>
<gene>
    <name evidence="2" type="ORF">POM88_053755</name>
</gene>
<organism evidence="2 3">
    <name type="scientific">Heracleum sosnowskyi</name>
    <dbReference type="NCBI Taxonomy" id="360622"/>
    <lineage>
        <taxon>Eukaryota</taxon>
        <taxon>Viridiplantae</taxon>
        <taxon>Streptophyta</taxon>
        <taxon>Embryophyta</taxon>
        <taxon>Tracheophyta</taxon>
        <taxon>Spermatophyta</taxon>
        <taxon>Magnoliopsida</taxon>
        <taxon>eudicotyledons</taxon>
        <taxon>Gunneridae</taxon>
        <taxon>Pentapetalae</taxon>
        <taxon>asterids</taxon>
        <taxon>campanulids</taxon>
        <taxon>Apiales</taxon>
        <taxon>Apiaceae</taxon>
        <taxon>Apioideae</taxon>
        <taxon>apioid superclade</taxon>
        <taxon>Tordylieae</taxon>
        <taxon>Tordyliinae</taxon>
        <taxon>Heracleum</taxon>
    </lineage>
</organism>